<reference evidence="4" key="3">
    <citation type="submission" date="2019-08" db="EMBL/GenBank/DDBJ databases">
        <authorList>
            <consortium name="Photinus pyralis genome working group"/>
            <person name="Fallon T.R."/>
            <person name="Sander Lower S.E."/>
            <person name="Weng J.-K."/>
        </authorList>
    </citation>
    <scope>NUCLEOTIDE SEQUENCE</scope>
    <source>
        <strain evidence="4">1611_PpyrPB1</strain>
        <tissue evidence="4">Whole body</tissue>
    </source>
</reference>
<evidence type="ECO:0000313" key="4">
    <source>
        <dbReference type="EMBL" id="KAB0793984.1"/>
    </source>
</evidence>
<dbReference type="Proteomes" id="UP000327044">
    <property type="component" value="Unassembled WGS sequence"/>
</dbReference>
<dbReference type="InterPro" id="IPR006170">
    <property type="entry name" value="PBP/GOBP"/>
</dbReference>
<keyword evidence="5" id="KW-1185">Reference proteome</keyword>
<protein>
    <submittedName>
        <fullName evidence="3">Uncharacterized protein</fullName>
    </submittedName>
</protein>
<evidence type="ECO:0000313" key="5">
    <source>
        <dbReference type="Proteomes" id="UP000327044"/>
    </source>
</evidence>
<dbReference type="AlphaFoldDB" id="A0A1Y1MU38"/>
<sequence length="136" mass="15663">MLKLVVLVSLFAASLASFKFNVKPELVQSWHKFTLPPHDVCVDKEYISKERLDSAFENMEFPDDTQFKCMVVCIFERLKFYNKGKGTYNHEVMIEEINGLTQEIADKCYKTRGSADDDDCEHIFHGATCAIRALEE</sequence>
<dbReference type="InParanoid" id="A0A1Y1MU38"/>
<reference evidence="4 5" key="2">
    <citation type="journal article" date="2018" name="Elife">
        <title>Firefly genomes illuminate parallel origins of bioluminescence in beetles.</title>
        <authorList>
            <person name="Fallon T.R."/>
            <person name="Lower S.E."/>
            <person name="Chang C.H."/>
            <person name="Bessho-Uehara M."/>
            <person name="Martin G.J."/>
            <person name="Bewick A.J."/>
            <person name="Behringer M."/>
            <person name="Debat H.J."/>
            <person name="Wong I."/>
            <person name="Day J.C."/>
            <person name="Suvorov A."/>
            <person name="Silva C.J."/>
            <person name="Stanger-Hall K.F."/>
            <person name="Hall D.W."/>
            <person name="Schmitz R.J."/>
            <person name="Nelson D.R."/>
            <person name="Lewis S.M."/>
            <person name="Shigenobu S."/>
            <person name="Bybee S.M."/>
            <person name="Larracuente A.M."/>
            <person name="Oba Y."/>
            <person name="Weng J.K."/>
        </authorList>
    </citation>
    <scope>NUCLEOTIDE SEQUENCE [LARGE SCALE GENOMIC DNA]</scope>
    <source>
        <strain evidence="4">1611_PpyrPB1</strain>
        <tissue evidence="4">Whole body</tissue>
    </source>
</reference>
<accession>A0A1Y1MU38</accession>
<dbReference type="SUPFAM" id="SSF47565">
    <property type="entry name" value="Insect pheromone/odorant-binding proteins"/>
    <property type="match status" value="1"/>
</dbReference>
<proteinExistence type="predicted"/>
<name>A0A1Y1MU38_PHOPY</name>
<dbReference type="PANTHER" id="PTHR11857">
    <property type="entry name" value="ODORANT BINDING PROTEIN-RELATED"/>
    <property type="match status" value="1"/>
</dbReference>
<evidence type="ECO:0000256" key="1">
    <source>
        <dbReference type="ARBA" id="ARBA00022729"/>
    </source>
</evidence>
<dbReference type="CDD" id="cd23992">
    <property type="entry name" value="PBP_GOBP"/>
    <property type="match status" value="1"/>
</dbReference>
<dbReference type="SMART" id="SM00708">
    <property type="entry name" value="PhBP"/>
    <property type="match status" value="1"/>
</dbReference>
<dbReference type="Gene3D" id="1.10.238.20">
    <property type="entry name" value="Pheromone/general odorant binding protein domain"/>
    <property type="match status" value="1"/>
</dbReference>
<dbReference type="EMBL" id="VVIM01000009">
    <property type="protein sequence ID" value="KAB0793984.1"/>
    <property type="molecule type" value="Genomic_DNA"/>
</dbReference>
<dbReference type="GO" id="GO:0005615">
    <property type="term" value="C:extracellular space"/>
    <property type="evidence" value="ECO:0007669"/>
    <property type="project" value="TreeGrafter"/>
</dbReference>
<feature type="signal peptide" evidence="2">
    <location>
        <begin position="1"/>
        <end position="16"/>
    </location>
</feature>
<gene>
    <name evidence="4" type="ORF">PPYR_13604</name>
</gene>
<dbReference type="GO" id="GO:0007608">
    <property type="term" value="P:sensory perception of smell"/>
    <property type="evidence" value="ECO:0007669"/>
    <property type="project" value="TreeGrafter"/>
</dbReference>
<dbReference type="GO" id="GO:0005549">
    <property type="term" value="F:odorant binding"/>
    <property type="evidence" value="ECO:0007669"/>
    <property type="project" value="InterPro"/>
</dbReference>
<dbReference type="EMBL" id="GEZM01025317">
    <property type="protein sequence ID" value="JAV87516.1"/>
    <property type="molecule type" value="Transcribed_RNA"/>
</dbReference>
<dbReference type="InterPro" id="IPR036728">
    <property type="entry name" value="PBP_GOBP_sf"/>
</dbReference>
<reference evidence="3" key="1">
    <citation type="journal article" date="2016" name="Sci. Rep.">
        <title>Molecular characterization of firefly nuptial gifts: a multi-omics approach sheds light on postcopulatory sexual selection.</title>
        <authorList>
            <person name="Al-Wathiqui N."/>
            <person name="Fallon T.R."/>
            <person name="South A."/>
            <person name="Weng J.K."/>
            <person name="Lewis S.M."/>
        </authorList>
    </citation>
    <scope>NUCLEOTIDE SEQUENCE</scope>
</reference>
<feature type="chain" id="PRO_5036029901" evidence="2">
    <location>
        <begin position="17"/>
        <end position="136"/>
    </location>
</feature>
<evidence type="ECO:0000256" key="2">
    <source>
        <dbReference type="SAM" id="SignalP"/>
    </source>
</evidence>
<dbReference type="FunCoup" id="A0A1Y1MU38">
    <property type="interactions" value="15"/>
</dbReference>
<keyword evidence="1 2" id="KW-0732">Signal</keyword>
<dbReference type="Pfam" id="PF01395">
    <property type="entry name" value="PBP_GOBP"/>
    <property type="match status" value="1"/>
</dbReference>
<organism evidence="3">
    <name type="scientific">Photinus pyralis</name>
    <name type="common">Common eastern firefly</name>
    <name type="synonym">Lampyris pyralis</name>
    <dbReference type="NCBI Taxonomy" id="7054"/>
    <lineage>
        <taxon>Eukaryota</taxon>
        <taxon>Metazoa</taxon>
        <taxon>Ecdysozoa</taxon>
        <taxon>Arthropoda</taxon>
        <taxon>Hexapoda</taxon>
        <taxon>Insecta</taxon>
        <taxon>Pterygota</taxon>
        <taxon>Neoptera</taxon>
        <taxon>Endopterygota</taxon>
        <taxon>Coleoptera</taxon>
        <taxon>Polyphaga</taxon>
        <taxon>Elateriformia</taxon>
        <taxon>Elateroidea</taxon>
        <taxon>Lampyridae</taxon>
        <taxon>Lampyrinae</taxon>
        <taxon>Photinus</taxon>
    </lineage>
</organism>
<evidence type="ECO:0000313" key="3">
    <source>
        <dbReference type="EMBL" id="JAV87516.1"/>
    </source>
</evidence>